<evidence type="ECO:0000256" key="2">
    <source>
        <dbReference type="ARBA" id="ARBA00022649"/>
    </source>
</evidence>
<accession>A0A221KGC9</accession>
<dbReference type="AlphaFoldDB" id="A0A221KGC9"/>
<dbReference type="KEGG" id="vff:VITFI_CDS2324"/>
<keyword evidence="7" id="KW-1185">Reference proteome</keyword>
<dbReference type="GO" id="GO:0004540">
    <property type="term" value="F:RNA nuclease activity"/>
    <property type="evidence" value="ECO:0007669"/>
    <property type="project" value="InterPro"/>
</dbReference>
<reference evidence="6 7" key="1">
    <citation type="submission" date="2017-07" db="EMBL/GenBank/DDBJ databases">
        <title>Complete Genome Sequence of the cosmetic ferment Vitreoscilla filiformis (ATCC15551).</title>
        <authorList>
            <person name="Contreras S."/>
            <person name="Sagory-Zalkind P."/>
            <person name="Blanquart H."/>
            <person name="Iltis A."/>
            <person name="Morand S.C."/>
        </authorList>
    </citation>
    <scope>NUCLEOTIDE SEQUENCE [LARGE SCALE GENOMIC DNA]</scope>
    <source>
        <strain evidence="6 7">ATCC 15551</strain>
    </source>
</reference>
<evidence type="ECO:0000256" key="1">
    <source>
        <dbReference type="ARBA" id="ARBA00022553"/>
    </source>
</evidence>
<keyword evidence="5" id="KW-0378">Hydrolase</keyword>
<dbReference type="PANTHER" id="PTHR34139">
    <property type="entry name" value="UPF0331 PROTEIN MJ0127"/>
    <property type="match status" value="1"/>
</dbReference>
<dbReference type="InterPro" id="IPR008201">
    <property type="entry name" value="HepT-like"/>
</dbReference>
<evidence type="ECO:0000256" key="5">
    <source>
        <dbReference type="ARBA" id="ARBA00022801"/>
    </source>
</evidence>
<keyword evidence="1" id="KW-0597">Phosphoprotein</keyword>
<dbReference type="Proteomes" id="UP000199729">
    <property type="component" value="Chromosome"/>
</dbReference>
<dbReference type="PANTHER" id="PTHR34139:SF1">
    <property type="entry name" value="RNASE MJ1380-RELATED"/>
    <property type="match status" value="1"/>
</dbReference>
<dbReference type="EMBL" id="CP022423">
    <property type="protein sequence ID" value="ASM78102.1"/>
    <property type="molecule type" value="Genomic_DNA"/>
</dbReference>
<protein>
    <recommendedName>
        <fullName evidence="8">DUF86 domain-containing protein</fullName>
    </recommendedName>
</protein>
<dbReference type="InterPro" id="IPR051813">
    <property type="entry name" value="HepT_RNase_toxin"/>
</dbReference>
<dbReference type="RefSeq" id="WP_089417082.1">
    <property type="nucleotide sequence ID" value="NZ_CP022423.1"/>
</dbReference>
<dbReference type="GO" id="GO:0110001">
    <property type="term" value="C:toxin-antitoxin complex"/>
    <property type="evidence" value="ECO:0007669"/>
    <property type="project" value="InterPro"/>
</dbReference>
<name>A0A221KGC9_VITFI</name>
<evidence type="ECO:0000313" key="6">
    <source>
        <dbReference type="EMBL" id="ASM78102.1"/>
    </source>
</evidence>
<dbReference type="GO" id="GO:0016787">
    <property type="term" value="F:hydrolase activity"/>
    <property type="evidence" value="ECO:0007669"/>
    <property type="project" value="UniProtKB-KW"/>
</dbReference>
<evidence type="ECO:0000313" key="7">
    <source>
        <dbReference type="Proteomes" id="UP000199729"/>
    </source>
</evidence>
<dbReference type="Pfam" id="PF01934">
    <property type="entry name" value="HepT-like"/>
    <property type="match status" value="1"/>
</dbReference>
<sequence>MSAQPQRTADYLQHMAQAIERIQHYTQAMTLDGFLNQPLVQDAVIRNLEVLGEASHNIEKHDPAFAAAHPELPLAFAYQMRNALAHGYFKVDLEIVWRTVQRDLPRLLAQVQGVMGQV</sequence>
<keyword evidence="2" id="KW-1277">Toxin-antitoxin system</keyword>
<evidence type="ECO:0000256" key="4">
    <source>
        <dbReference type="ARBA" id="ARBA00022741"/>
    </source>
</evidence>
<proteinExistence type="predicted"/>
<evidence type="ECO:0000256" key="3">
    <source>
        <dbReference type="ARBA" id="ARBA00022722"/>
    </source>
</evidence>
<gene>
    <name evidence="6" type="ORF">VITFI_CDS2324</name>
</gene>
<organism evidence="6 7">
    <name type="scientific">Vitreoscilla filiformis</name>
    <dbReference type="NCBI Taxonomy" id="63"/>
    <lineage>
        <taxon>Bacteria</taxon>
        <taxon>Pseudomonadati</taxon>
        <taxon>Pseudomonadota</taxon>
        <taxon>Betaproteobacteria</taxon>
        <taxon>Neisseriales</taxon>
        <taxon>Neisseriaceae</taxon>
        <taxon>Vitreoscilla</taxon>
    </lineage>
</organism>
<keyword evidence="4" id="KW-0547">Nucleotide-binding</keyword>
<dbReference type="OrthoDB" id="4829434at2"/>
<evidence type="ECO:0008006" key="8">
    <source>
        <dbReference type="Google" id="ProtNLM"/>
    </source>
</evidence>
<keyword evidence="3" id="KW-0540">Nuclease</keyword>
<dbReference type="GO" id="GO:0000166">
    <property type="term" value="F:nucleotide binding"/>
    <property type="evidence" value="ECO:0007669"/>
    <property type="project" value="UniProtKB-KW"/>
</dbReference>